<evidence type="ECO:0000259" key="2">
    <source>
        <dbReference type="SMART" id="SM00065"/>
    </source>
</evidence>
<dbReference type="InterPro" id="IPR001932">
    <property type="entry name" value="PPM-type_phosphatase-like_dom"/>
</dbReference>
<dbReference type="SUPFAM" id="SSF55781">
    <property type="entry name" value="GAF domain-like"/>
    <property type="match status" value="1"/>
</dbReference>
<sequence length="403" mass="42519">MPAPRDVDVEQRLRRLQTLADSGLSRLRGAELIDVLLDRARTVLGTDTAVVLMLDRHARQLAVVAAKGLEEEVRRRIRVPFGAGFAGRVASTGAPVMIPEVTRADVASPVLADAGVRSLLGVPVFAGGDVVGVLHVGTRTPRRFTPEDVELLALCADRVGAATVTGTRRLDHEAALALQRSLLPTRLPVVPGLELAARYVPGHDAGVGGDWYDVFPLPGDRLGLVIGDVSGHGLAAAVVMGRLRSALRAYALTSADPATVLTHLDHKVHHFEAGNLTTVAYAVITPGRTEAHLSLAGHLPPVLAAPGHVAAPVTVPVDAPLGLRPSRFARRTTPVPLPPGGLLICYTDGLVERRTEIIDEGIRRLAAAVHPGSAEETCANIMTLLGVEQPADDIAMLAVHRKP</sequence>
<dbReference type="SMART" id="SM00065">
    <property type="entry name" value="GAF"/>
    <property type="match status" value="1"/>
</dbReference>
<evidence type="ECO:0000259" key="3">
    <source>
        <dbReference type="SMART" id="SM00331"/>
    </source>
</evidence>
<dbReference type="EMBL" id="JAUSUZ010000001">
    <property type="protein sequence ID" value="MDQ0364028.1"/>
    <property type="molecule type" value="Genomic_DNA"/>
</dbReference>
<dbReference type="InterPro" id="IPR003018">
    <property type="entry name" value="GAF"/>
</dbReference>
<dbReference type="InterPro" id="IPR052016">
    <property type="entry name" value="Bact_Sigma-Reg"/>
</dbReference>
<dbReference type="Proteomes" id="UP001240236">
    <property type="component" value="Unassembled WGS sequence"/>
</dbReference>
<feature type="domain" description="GAF" evidence="2">
    <location>
        <begin position="28"/>
        <end position="173"/>
    </location>
</feature>
<dbReference type="InterPro" id="IPR029016">
    <property type="entry name" value="GAF-like_dom_sf"/>
</dbReference>
<keyword evidence="1" id="KW-0378">Hydrolase</keyword>
<dbReference type="PANTHER" id="PTHR43156:SF2">
    <property type="entry name" value="STAGE II SPORULATION PROTEIN E"/>
    <property type="match status" value="1"/>
</dbReference>
<protein>
    <recommendedName>
        <fullName evidence="6">GAF domain-containing protein</fullName>
    </recommendedName>
</protein>
<organism evidence="4 5">
    <name type="scientific">Catenuloplanes indicus</name>
    <dbReference type="NCBI Taxonomy" id="137267"/>
    <lineage>
        <taxon>Bacteria</taxon>
        <taxon>Bacillati</taxon>
        <taxon>Actinomycetota</taxon>
        <taxon>Actinomycetes</taxon>
        <taxon>Micromonosporales</taxon>
        <taxon>Micromonosporaceae</taxon>
        <taxon>Catenuloplanes</taxon>
    </lineage>
</organism>
<dbReference type="Pfam" id="PF13185">
    <property type="entry name" value="GAF_2"/>
    <property type="match status" value="1"/>
</dbReference>
<dbReference type="Gene3D" id="3.60.40.10">
    <property type="entry name" value="PPM-type phosphatase domain"/>
    <property type="match status" value="1"/>
</dbReference>
<dbReference type="Gene3D" id="3.30.450.40">
    <property type="match status" value="1"/>
</dbReference>
<evidence type="ECO:0000313" key="5">
    <source>
        <dbReference type="Proteomes" id="UP001240236"/>
    </source>
</evidence>
<dbReference type="Pfam" id="PF07228">
    <property type="entry name" value="SpoIIE"/>
    <property type="match status" value="1"/>
</dbReference>
<name>A0AAE3VU66_9ACTN</name>
<dbReference type="SMART" id="SM00331">
    <property type="entry name" value="PP2C_SIG"/>
    <property type="match status" value="1"/>
</dbReference>
<dbReference type="RefSeq" id="WP_307235109.1">
    <property type="nucleotide sequence ID" value="NZ_JAUSUZ010000001.1"/>
</dbReference>
<dbReference type="InterPro" id="IPR036457">
    <property type="entry name" value="PPM-type-like_dom_sf"/>
</dbReference>
<gene>
    <name evidence="4" type="ORF">J2S42_000697</name>
</gene>
<proteinExistence type="predicted"/>
<reference evidence="4 5" key="1">
    <citation type="submission" date="2023-07" db="EMBL/GenBank/DDBJ databases">
        <title>Sequencing the genomes of 1000 actinobacteria strains.</title>
        <authorList>
            <person name="Klenk H.-P."/>
        </authorList>
    </citation>
    <scope>NUCLEOTIDE SEQUENCE [LARGE SCALE GENOMIC DNA]</scope>
    <source>
        <strain evidence="4 5">DSM 44709</strain>
    </source>
</reference>
<feature type="domain" description="PPM-type phosphatase" evidence="3">
    <location>
        <begin position="190"/>
        <end position="401"/>
    </location>
</feature>
<evidence type="ECO:0000313" key="4">
    <source>
        <dbReference type="EMBL" id="MDQ0364028.1"/>
    </source>
</evidence>
<dbReference type="PANTHER" id="PTHR43156">
    <property type="entry name" value="STAGE II SPORULATION PROTEIN E-RELATED"/>
    <property type="match status" value="1"/>
</dbReference>
<dbReference type="SUPFAM" id="SSF81606">
    <property type="entry name" value="PP2C-like"/>
    <property type="match status" value="1"/>
</dbReference>
<keyword evidence="5" id="KW-1185">Reference proteome</keyword>
<comment type="caution">
    <text evidence="4">The sequence shown here is derived from an EMBL/GenBank/DDBJ whole genome shotgun (WGS) entry which is preliminary data.</text>
</comment>
<dbReference type="AlphaFoldDB" id="A0AAE3VU66"/>
<evidence type="ECO:0008006" key="6">
    <source>
        <dbReference type="Google" id="ProtNLM"/>
    </source>
</evidence>
<dbReference type="GO" id="GO:0016791">
    <property type="term" value="F:phosphatase activity"/>
    <property type="evidence" value="ECO:0007669"/>
    <property type="project" value="TreeGrafter"/>
</dbReference>
<evidence type="ECO:0000256" key="1">
    <source>
        <dbReference type="ARBA" id="ARBA00022801"/>
    </source>
</evidence>
<accession>A0AAE3VU66</accession>